<feature type="transmembrane region" description="Helical" evidence="1">
    <location>
        <begin position="649"/>
        <end position="666"/>
    </location>
</feature>
<dbReference type="PANTHER" id="PTHR37947:SF1">
    <property type="entry name" value="BLL2462 PROTEIN"/>
    <property type="match status" value="1"/>
</dbReference>
<feature type="transmembrane region" description="Helical" evidence="1">
    <location>
        <begin position="6"/>
        <end position="26"/>
    </location>
</feature>
<organism evidence="2 3">
    <name type="scientific">Mesonia phycicola</name>
    <dbReference type="NCBI Taxonomy" id="579105"/>
    <lineage>
        <taxon>Bacteria</taxon>
        <taxon>Pseudomonadati</taxon>
        <taxon>Bacteroidota</taxon>
        <taxon>Flavobacteriia</taxon>
        <taxon>Flavobacteriales</taxon>
        <taxon>Flavobacteriaceae</taxon>
        <taxon>Mesonia</taxon>
    </lineage>
</organism>
<accession>A0A1M6DN87</accession>
<dbReference type="EMBL" id="FQYY01000004">
    <property type="protein sequence ID" value="SHI74764.1"/>
    <property type="molecule type" value="Genomic_DNA"/>
</dbReference>
<dbReference type="STRING" id="579105.SAMN04488096_10489"/>
<dbReference type="SUPFAM" id="SSF53300">
    <property type="entry name" value="vWA-like"/>
    <property type="match status" value="1"/>
</dbReference>
<keyword evidence="1" id="KW-0472">Membrane</keyword>
<dbReference type="AlphaFoldDB" id="A0A1M6DN87"/>
<dbReference type="Proteomes" id="UP000184225">
    <property type="component" value="Unassembled WGS sequence"/>
</dbReference>
<dbReference type="PANTHER" id="PTHR37947">
    <property type="entry name" value="BLL2462 PROTEIN"/>
    <property type="match status" value="1"/>
</dbReference>
<keyword evidence="1" id="KW-0812">Transmembrane</keyword>
<keyword evidence="1" id="KW-1133">Transmembrane helix</keyword>
<sequence>MSVPTIIYIILAVLAALVLALVQYYYKEKNKRPKHWKLFSALRFITYFSVFLLLINPKFENTTYTIEKPSLVVAVDNSSSIQNLGKSKNVSSLVTQLLQDEEINKSFSVEEYTFGENFEKNDSLSFSEKQSNLNQAITNLDKLYKNQTAPVVFISDGNQTYGQDYTFSAKQFNQTIFPVVVGDTTQYVDLKIAQLNANRYAFINNKFPVEIFVNYTGDKNITQRFTIKQGKQIVYTENITFGKQKTSSVVNATLPANSVGVKTYSVSIQALENEKNTENNTKNFAVEVIDEKTNVLLVSDIIHPDLGSFKKSIEHNQQRQATIKDIDDDIDWGNYQLIILYQPNSKFSTAYEQINRLGLNSLTVTGTKTDYQFLNRNQTIFTKQTSNQEEDYLANYNANYTSFQLEDIGFNKFPPLQDKFGDISFSTTVNTFLNQSINGYVTESPLLATVENGNQRLGFIFGENIWRWRAQSFLQEEDFTVYDEFFGKLIQYLASNKRRERLQLDYNSFYNSGENIVFQAQYFDKNYEFDARGKLNLTVKNKATNASQIFPFLLKNNHYEVDLSNLSAGDYSFTTKVENEQISKSGNFTIVDYDVEKQYLNANLNGLLQLNSEVYFLEDFSKIKSQLLNNKQFKPIQKSKTEISPLIDWFYLLVIIIFCLSSEWFLRKYYGLI</sequence>
<proteinExistence type="predicted"/>
<evidence type="ECO:0000313" key="2">
    <source>
        <dbReference type="EMBL" id="SHI74764.1"/>
    </source>
</evidence>
<feature type="transmembrane region" description="Helical" evidence="1">
    <location>
        <begin position="38"/>
        <end position="55"/>
    </location>
</feature>
<evidence type="ECO:0000256" key="1">
    <source>
        <dbReference type="SAM" id="Phobius"/>
    </source>
</evidence>
<keyword evidence="3" id="KW-1185">Reference proteome</keyword>
<dbReference type="RefSeq" id="WP_073149590.1">
    <property type="nucleotide sequence ID" value="NZ_FQYY01000004.1"/>
</dbReference>
<dbReference type="OrthoDB" id="9763076at2"/>
<reference evidence="2 3" key="1">
    <citation type="submission" date="2016-11" db="EMBL/GenBank/DDBJ databases">
        <authorList>
            <person name="Jaros S."/>
            <person name="Januszkiewicz K."/>
            <person name="Wedrychowicz H."/>
        </authorList>
    </citation>
    <scope>NUCLEOTIDE SEQUENCE [LARGE SCALE GENOMIC DNA]</scope>
    <source>
        <strain evidence="2 3">DSM 21425</strain>
    </source>
</reference>
<evidence type="ECO:0000313" key="3">
    <source>
        <dbReference type="Proteomes" id="UP000184225"/>
    </source>
</evidence>
<protein>
    <submittedName>
        <fullName evidence="2">Uncharacterized protein</fullName>
    </submittedName>
</protein>
<name>A0A1M6DN87_9FLAO</name>
<dbReference type="InterPro" id="IPR036465">
    <property type="entry name" value="vWFA_dom_sf"/>
</dbReference>
<gene>
    <name evidence="2" type="ORF">SAMN04488096_10489</name>
</gene>